<sequence length="43" mass="4648">MSAIVKFISSLVFLNLLDKVANNTALSKKKFNGLCGFIDSVSL</sequence>
<protein>
    <submittedName>
        <fullName evidence="1">Uncharacterized protein</fullName>
    </submittedName>
</protein>
<accession>A0A6C0LI64</accession>
<organism evidence="1">
    <name type="scientific">viral metagenome</name>
    <dbReference type="NCBI Taxonomy" id="1070528"/>
    <lineage>
        <taxon>unclassified sequences</taxon>
        <taxon>metagenomes</taxon>
        <taxon>organismal metagenomes</taxon>
    </lineage>
</organism>
<reference evidence="1" key="1">
    <citation type="journal article" date="2020" name="Nature">
        <title>Giant virus diversity and host interactions through global metagenomics.</title>
        <authorList>
            <person name="Schulz F."/>
            <person name="Roux S."/>
            <person name="Paez-Espino D."/>
            <person name="Jungbluth S."/>
            <person name="Walsh D.A."/>
            <person name="Denef V.J."/>
            <person name="McMahon K.D."/>
            <person name="Konstantinidis K.T."/>
            <person name="Eloe-Fadrosh E.A."/>
            <person name="Kyrpides N.C."/>
            <person name="Woyke T."/>
        </authorList>
    </citation>
    <scope>NUCLEOTIDE SEQUENCE</scope>
    <source>
        <strain evidence="1">GVMAG-M-3300027791-30</strain>
    </source>
</reference>
<proteinExistence type="predicted"/>
<dbReference type="AlphaFoldDB" id="A0A6C0LI64"/>
<dbReference type="EMBL" id="MN740474">
    <property type="protein sequence ID" value="QHU28852.1"/>
    <property type="molecule type" value="Genomic_DNA"/>
</dbReference>
<name>A0A6C0LI64_9ZZZZ</name>
<evidence type="ECO:0000313" key="1">
    <source>
        <dbReference type="EMBL" id="QHU28852.1"/>
    </source>
</evidence>